<dbReference type="AlphaFoldDB" id="A0A239Q389"/>
<dbReference type="GO" id="GO:0008146">
    <property type="term" value="F:sulfotransferase activity"/>
    <property type="evidence" value="ECO:0007669"/>
    <property type="project" value="InterPro"/>
</dbReference>
<dbReference type="Proteomes" id="UP000198307">
    <property type="component" value="Unassembled WGS sequence"/>
</dbReference>
<evidence type="ECO:0000313" key="1">
    <source>
        <dbReference type="EMBL" id="SNT76964.1"/>
    </source>
</evidence>
<accession>A0A239Q389</accession>
<organism evidence="1 2">
    <name type="scientific">Paracoccus seriniphilus</name>
    <dbReference type="NCBI Taxonomy" id="184748"/>
    <lineage>
        <taxon>Bacteria</taxon>
        <taxon>Pseudomonadati</taxon>
        <taxon>Pseudomonadota</taxon>
        <taxon>Alphaproteobacteria</taxon>
        <taxon>Rhodobacterales</taxon>
        <taxon>Paracoccaceae</taxon>
        <taxon>Paracoccus</taxon>
    </lineage>
</organism>
<dbReference type="OrthoDB" id="8756565at2"/>
<dbReference type="InterPro" id="IPR005331">
    <property type="entry name" value="Sulfotransferase"/>
</dbReference>
<evidence type="ECO:0000313" key="2">
    <source>
        <dbReference type="Proteomes" id="UP000198307"/>
    </source>
</evidence>
<protein>
    <submittedName>
        <fullName evidence="1">Sulfotransferase family protein</fullName>
    </submittedName>
</protein>
<dbReference type="Pfam" id="PF03567">
    <property type="entry name" value="Sulfotransfer_2"/>
    <property type="match status" value="1"/>
</dbReference>
<keyword evidence="1" id="KW-0808">Transferase</keyword>
<dbReference type="EMBL" id="FZQB01000056">
    <property type="protein sequence ID" value="SNT76964.1"/>
    <property type="molecule type" value="Genomic_DNA"/>
</dbReference>
<proteinExistence type="predicted"/>
<gene>
    <name evidence="1" type="ORF">SAMN05444959_1561</name>
</gene>
<name>A0A239Q389_9RHOB</name>
<reference evidence="1 2" key="1">
    <citation type="submission" date="2017-07" db="EMBL/GenBank/DDBJ databases">
        <authorList>
            <person name="Sun Z.S."/>
            <person name="Albrecht U."/>
            <person name="Echele G."/>
            <person name="Lee C.C."/>
        </authorList>
    </citation>
    <scope>NUCLEOTIDE SEQUENCE [LARGE SCALE GENOMIC DNA]</scope>
    <source>
        <strain evidence="1 2">DSM 14827</strain>
    </source>
</reference>
<sequence length="259" mass="30298">MVQTTSQRYLRKICYIMYKPKFHNGEFRRPDLQYFIPNSEGKTILYTYIRKNACSAFKRIINDKTGGSGISGMKDFRWDRKSINFDCAIFVYRKPFERFVSAFSNKFIQRSGNRDIFENFAKLTGKDPSTATFRDFVDYAELPFKDIDAHVWPQKSHLLDIEYTHAINIDKLSEVMSKEFPSLSRYFNNKVNKSMYRSDLVDAKDLTDVPASEIDHYSTVSFEAMRGPIERRYIQDIEMLKEISNNNSSETARIATPIP</sequence>
<dbReference type="GO" id="GO:0016020">
    <property type="term" value="C:membrane"/>
    <property type="evidence" value="ECO:0007669"/>
    <property type="project" value="InterPro"/>
</dbReference>
<keyword evidence="2" id="KW-1185">Reference proteome</keyword>